<keyword evidence="4" id="KW-1185">Reference proteome</keyword>
<feature type="compositionally biased region" description="Basic residues" evidence="1">
    <location>
        <begin position="759"/>
        <end position="776"/>
    </location>
</feature>
<dbReference type="GO" id="GO:0009966">
    <property type="term" value="P:regulation of signal transduction"/>
    <property type="evidence" value="ECO:0007669"/>
    <property type="project" value="InterPro"/>
</dbReference>
<dbReference type="Proteomes" id="UP000549394">
    <property type="component" value="Unassembled WGS sequence"/>
</dbReference>
<dbReference type="PANTHER" id="PTHR46583">
    <property type="entry name" value="REGULATOR OF G-PROTEIN SIGNALING 22"/>
    <property type="match status" value="1"/>
</dbReference>
<accession>A0A7I8VZU4</accession>
<reference evidence="3 4" key="1">
    <citation type="submission" date="2020-08" db="EMBL/GenBank/DDBJ databases">
        <authorList>
            <person name="Hejnol A."/>
        </authorList>
    </citation>
    <scope>NUCLEOTIDE SEQUENCE [LARGE SCALE GENOMIC DNA]</scope>
</reference>
<organism evidence="3 4">
    <name type="scientific">Dimorphilus gyrociliatus</name>
    <dbReference type="NCBI Taxonomy" id="2664684"/>
    <lineage>
        <taxon>Eukaryota</taxon>
        <taxon>Metazoa</taxon>
        <taxon>Spiralia</taxon>
        <taxon>Lophotrochozoa</taxon>
        <taxon>Annelida</taxon>
        <taxon>Polychaeta</taxon>
        <taxon>Polychaeta incertae sedis</taxon>
        <taxon>Dinophilidae</taxon>
        <taxon>Dimorphilus</taxon>
    </lineage>
</organism>
<dbReference type="PROSITE" id="PS50132">
    <property type="entry name" value="RGS"/>
    <property type="match status" value="2"/>
</dbReference>
<gene>
    <name evidence="3" type="ORF">DGYR_LOCUS9741</name>
</gene>
<feature type="region of interest" description="Disordered" evidence="1">
    <location>
        <begin position="742"/>
        <end position="827"/>
    </location>
</feature>
<dbReference type="Pfam" id="PF00615">
    <property type="entry name" value="RGS"/>
    <property type="match status" value="3"/>
</dbReference>
<sequence length="1259" mass="146648">MKAFEVNDENLEDLLTFDDLFLDFFNAFLALPAFPKPLYYNRLTGTFLELPNTLSSSGSVSLVERPETPPYGATDEERDRMLEWCREERLQLFRQSPLFRQMKLCKLLLRDLEEVPSRASSRLLRGYSRQTESYVSSLSNSADNSGGHDLDDTDRWTEIDRANLYKYKRPGSRAYSLPPRLGLLNSFGTKTETTTESDTKQSHRPVTTTSKKTTDVTDDDEDVVERRHANAGSTPGPAVRQTTFAMKDKPIYSVSNTETEEGLLESIKSRKSALKSAKSERKSSRSVRVKSPSEVELGTSPVKHDYYENLGQEEWADEEAVVEFETNDIDERQTESDLKSIIGRHNLSIRELKEQFIGSAHGMQMFKEFLSDTSGIHLINFWLDCEYFADTMEEYNEIENTAVRNQLFRDIQDKYRMKLTEDAQKQINAASRNANLSHTVFIRTQYDVLRRLRVYWLPRFLIHKERTELLGNGSALNNIKRQSSTPFYCPKLSVVNSMPVKPNVLEQMAATDKWEMIEKPGRSLSVEKSTKSISDMLEVKTPWSPMYEKQLNAMKMDKDAGGPFLRFLNRNKEDELLCGLLFWQEVEEWATQEGRNDRLLRLFHAWNVYNKYIAYNSYMYIGLDSNEIDKIYRNLQKSDYFVEKEIFDCARDYCMIKLEKSWIRYLKEDTKHFIECCHIRITSPPSTAEEIEVFLDDHHQIVIRHQRPWIGRQPSSTNTQRAERLRTALSLAESIDEARQAEIRRKAKERRAEMEKERKKAIRAARKRQKEAKMRKGVSFQKDEDEEKKSSHSAATTKKSYEDDEGEEEDDDEIENEEEDDKPPTFKEIILDKPLIGTFKKFINEREGKESRNLVDLYLDIDSYHRLGSDRTQKPRKDAQAVMISRSYFDQTAKKKILMNEKFYSRLKTEKDRPRTATLKEAQNHILPKINELFSSFWESQTAELGVDKKSLTARRSRLDSALENDPMLIKNWKRGKSKEGTFTSQASHESHKLSRSNTKIHYKVDGRAQPTADDKVQFMQALRIASQGRLQKEMLLFYKYLRNHGLKDGMPKIDKDLFFYFEATKFKDCHHQHADEETIRRKLQSIIDCYLQSSTPPEVQVDCSPELAQKSIRHCQRYLTGKENRQDMFDEIQFQCLKELLPYWAGFSRKPEALIDERPLSTEEQERIAKLQAFLSWKPPSAKAHPLPAIPKGSNMVTFTFTLTEGVKWKLKMESRNSTFSSDVRDVRLSEFNLREGSETEPSFFSNKLVGTLFKKKI</sequence>
<feature type="domain" description="RGS" evidence="2">
    <location>
        <begin position="564"/>
        <end position="648"/>
    </location>
</feature>
<evidence type="ECO:0000256" key="1">
    <source>
        <dbReference type="SAM" id="MobiDB-lite"/>
    </source>
</evidence>
<dbReference type="OrthoDB" id="10013157at2759"/>
<proteinExistence type="predicted"/>
<dbReference type="GO" id="GO:0005634">
    <property type="term" value="C:nucleus"/>
    <property type="evidence" value="ECO:0007669"/>
    <property type="project" value="TreeGrafter"/>
</dbReference>
<dbReference type="InterPro" id="IPR042651">
    <property type="entry name" value="Rgs22"/>
</dbReference>
<comment type="caution">
    <text evidence="3">The sequence shown here is derived from an EMBL/GenBank/DDBJ whole genome shotgun (WGS) entry which is preliminary data.</text>
</comment>
<dbReference type="GO" id="GO:0005737">
    <property type="term" value="C:cytoplasm"/>
    <property type="evidence" value="ECO:0007669"/>
    <property type="project" value="TreeGrafter"/>
</dbReference>
<evidence type="ECO:0000313" key="4">
    <source>
        <dbReference type="Proteomes" id="UP000549394"/>
    </source>
</evidence>
<protein>
    <submittedName>
        <fullName evidence="3">DgyrCDS10310</fullName>
    </submittedName>
</protein>
<name>A0A7I8VZU4_9ANNE</name>
<feature type="compositionally biased region" description="Acidic residues" evidence="1">
    <location>
        <begin position="802"/>
        <end position="821"/>
    </location>
</feature>
<dbReference type="AlphaFoldDB" id="A0A7I8VZU4"/>
<evidence type="ECO:0000259" key="2">
    <source>
        <dbReference type="PROSITE" id="PS50132"/>
    </source>
</evidence>
<dbReference type="InterPro" id="IPR036305">
    <property type="entry name" value="RGS_sf"/>
</dbReference>
<feature type="region of interest" description="Disordered" evidence="1">
    <location>
        <begin position="275"/>
        <end position="295"/>
    </location>
</feature>
<feature type="region of interest" description="Disordered" evidence="1">
    <location>
        <begin position="186"/>
        <end position="222"/>
    </location>
</feature>
<evidence type="ECO:0000313" key="3">
    <source>
        <dbReference type="EMBL" id="CAD5121841.1"/>
    </source>
</evidence>
<dbReference type="InterPro" id="IPR016137">
    <property type="entry name" value="RGS"/>
</dbReference>
<dbReference type="Gene3D" id="1.10.167.10">
    <property type="entry name" value="Regulator of G-protein Signalling 4, domain 2"/>
    <property type="match status" value="4"/>
</dbReference>
<dbReference type="PANTHER" id="PTHR46583:SF2">
    <property type="entry name" value="RGS DOMAIN-CONTAINING PROTEIN"/>
    <property type="match status" value="1"/>
</dbReference>
<dbReference type="EMBL" id="CAJFCJ010000015">
    <property type="protein sequence ID" value="CAD5121841.1"/>
    <property type="molecule type" value="Genomic_DNA"/>
</dbReference>
<dbReference type="SUPFAM" id="SSF48097">
    <property type="entry name" value="Regulator of G-protein signaling, RGS"/>
    <property type="match status" value="4"/>
</dbReference>
<dbReference type="GO" id="GO:0001965">
    <property type="term" value="F:G-protein alpha-subunit binding"/>
    <property type="evidence" value="ECO:0007669"/>
    <property type="project" value="InterPro"/>
</dbReference>
<dbReference type="InterPro" id="IPR044926">
    <property type="entry name" value="RGS_subdomain_2"/>
</dbReference>
<feature type="domain" description="RGS" evidence="2">
    <location>
        <begin position="354"/>
        <end position="470"/>
    </location>
</feature>
<feature type="compositionally biased region" description="Basic and acidic residues" evidence="1">
    <location>
        <begin position="742"/>
        <end position="758"/>
    </location>
</feature>